<dbReference type="SMART" id="SM00881">
    <property type="entry name" value="CoA_binding"/>
    <property type="match status" value="1"/>
</dbReference>
<dbReference type="Gene3D" id="3.30.470.20">
    <property type="entry name" value="ATP-grasp fold, B domain"/>
    <property type="match status" value="1"/>
</dbReference>
<organism evidence="2 3">
    <name type="scientific">SAR324 cluster bacterium</name>
    <dbReference type="NCBI Taxonomy" id="2024889"/>
    <lineage>
        <taxon>Bacteria</taxon>
        <taxon>Deltaproteobacteria</taxon>
        <taxon>SAR324 cluster</taxon>
    </lineage>
</organism>
<dbReference type="EMBL" id="QNZL01000246">
    <property type="protein sequence ID" value="RTZ77700.1"/>
    <property type="molecule type" value="Genomic_DNA"/>
</dbReference>
<dbReference type="AlphaFoldDB" id="A0A432G2K4"/>
<dbReference type="SUPFAM" id="SSF56059">
    <property type="entry name" value="Glutathione synthetase ATP-binding domain-like"/>
    <property type="match status" value="1"/>
</dbReference>
<evidence type="ECO:0000259" key="1">
    <source>
        <dbReference type="SMART" id="SM00881"/>
    </source>
</evidence>
<dbReference type="Proteomes" id="UP000286801">
    <property type="component" value="Unassembled WGS sequence"/>
</dbReference>
<dbReference type="Gene3D" id="3.30.1490.20">
    <property type="entry name" value="ATP-grasp fold, A domain"/>
    <property type="match status" value="1"/>
</dbReference>
<proteinExistence type="predicted"/>
<protein>
    <submittedName>
        <fullName evidence="2">CoA-binding protein</fullName>
    </submittedName>
</protein>
<reference evidence="2 3" key="1">
    <citation type="submission" date="2018-06" db="EMBL/GenBank/DDBJ databases">
        <title>Combined omics and stable isotope probing to characterize newly discovered Mariana Back-Arc vent microbial communities.</title>
        <authorList>
            <person name="Trembath-Reichert E."/>
            <person name="Huber J.A."/>
        </authorList>
    </citation>
    <scope>NUCLEOTIDE SEQUENCE [LARGE SCALE GENOMIC DNA]</scope>
    <source>
        <strain evidence="2">MAG 63_1</strain>
    </source>
</reference>
<dbReference type="PANTHER" id="PTHR42793">
    <property type="entry name" value="COA BINDING DOMAIN CONTAINING PROTEIN"/>
    <property type="match status" value="1"/>
</dbReference>
<sequence length="711" mass="76574">MNLTQYKNLEKLLKPRNLAIIGGRDAEAVAKECERIGFTGQIWPVNPKREKIGGFKCFASVEDLPEAPDAVYLAIPREAAISTVKRLAEMGASGVVCYTAGFSEIGAEGTELEKALVSASGDLALVGPNCYGVINYIDKVALWPFPHGGASPGYGAAIITQSGMLSSDLTMSQRSLPFAYMISVGNQSVLRLEDFIDVLCTKPEVKAIGLHIEGVKDISRFSEVALKALEAGVPIVALKTGSSEIGSELTVSHTASLSGSDDLFQALFDRLGIIRVSHPVQLLETLKYLCVAGIPKGKRLVGLTCSGGGATLLADHAEKIGLDFTRPSKKTAKRLSRLLHYTATVSNPLDYTTPIWGIPERVLPVFETMLTDPYDAAIFVQDYPPPELDESKPFYLSDAKSFIDAVSKVGIPSAICCTLPENMDQSTRKMLVENGVAPMQGIHEALEAISSSVCYFGRREAIRQNGIEKLRIKPLSGISTAGIVSTLIDEWEGKKHLLEIGFSVPEGGIADFAEVPEVAEKIGFPVVVKMVGKNLEHKTDAGAIALNLLSCEEVKVAVDSMKKDVEYFDPTAVSEIFLVEKMLEKPIAELLVNVRTDPQFGMAMTLAAGGILTELLADAVTILLPTNRNDLENALKSLKISKLFDGFRGGEMIDTEQLVTALLNLVVGVMNPAIGIKEIEINPLFVYKEKVCAVDVLMRIATGTSGAVNNK</sequence>
<evidence type="ECO:0000313" key="2">
    <source>
        <dbReference type="EMBL" id="RTZ77700.1"/>
    </source>
</evidence>
<dbReference type="Pfam" id="PF13380">
    <property type="entry name" value="CoA_binding_2"/>
    <property type="match status" value="1"/>
</dbReference>
<comment type="caution">
    <text evidence="2">The sequence shown here is derived from an EMBL/GenBank/DDBJ whole genome shotgun (WGS) entry which is preliminary data.</text>
</comment>
<accession>A0A432G2K4</accession>
<feature type="domain" description="CoA-binding" evidence="1">
    <location>
        <begin position="12"/>
        <end position="102"/>
    </location>
</feature>
<dbReference type="InterPro" id="IPR016102">
    <property type="entry name" value="Succinyl-CoA_synth-like"/>
</dbReference>
<dbReference type="SUPFAM" id="SSF51735">
    <property type="entry name" value="NAD(P)-binding Rossmann-fold domains"/>
    <property type="match status" value="1"/>
</dbReference>
<dbReference type="InterPro" id="IPR003781">
    <property type="entry name" value="CoA-bd"/>
</dbReference>
<dbReference type="Pfam" id="PF13549">
    <property type="entry name" value="ATP-grasp_5"/>
    <property type="match status" value="1"/>
</dbReference>
<dbReference type="Gene3D" id="3.40.50.720">
    <property type="entry name" value="NAD(P)-binding Rossmann-like Domain"/>
    <property type="match status" value="1"/>
</dbReference>
<dbReference type="Pfam" id="PF13607">
    <property type="entry name" value="Succ_CoA_lig"/>
    <property type="match status" value="1"/>
</dbReference>
<dbReference type="FunFam" id="3.40.50.261:FF:000021">
    <property type="entry name" value="Acetyl-CoA synthetase, putative"/>
    <property type="match status" value="1"/>
</dbReference>
<dbReference type="InterPro" id="IPR036291">
    <property type="entry name" value="NAD(P)-bd_dom_sf"/>
</dbReference>
<dbReference type="InterPro" id="IPR032875">
    <property type="entry name" value="Succ_CoA_lig_flav_dom"/>
</dbReference>
<dbReference type="PANTHER" id="PTHR42793:SF4">
    <property type="entry name" value="BLL6376 PROTEIN"/>
    <property type="match status" value="1"/>
</dbReference>
<name>A0A432G2K4_9DELT</name>
<evidence type="ECO:0000313" key="3">
    <source>
        <dbReference type="Proteomes" id="UP000286801"/>
    </source>
</evidence>
<dbReference type="InterPro" id="IPR013815">
    <property type="entry name" value="ATP_grasp_subdomain_1"/>
</dbReference>
<dbReference type="GO" id="GO:0005524">
    <property type="term" value="F:ATP binding"/>
    <property type="evidence" value="ECO:0007669"/>
    <property type="project" value="InterPro"/>
</dbReference>
<gene>
    <name evidence="2" type="ORF">DSY97_09260</name>
</gene>
<dbReference type="Gene3D" id="3.40.50.261">
    <property type="entry name" value="Succinyl-CoA synthetase domains"/>
    <property type="match status" value="2"/>
</dbReference>
<dbReference type="SUPFAM" id="SSF52210">
    <property type="entry name" value="Succinyl-CoA synthetase domains"/>
    <property type="match status" value="2"/>
</dbReference>